<reference evidence="1" key="1">
    <citation type="journal article" date="2023" name="G3 (Bethesda)">
        <title>A reference genome for the long-term kleptoplast-retaining sea slug Elysia crispata morphotype clarki.</title>
        <authorList>
            <person name="Eastman K.E."/>
            <person name="Pendleton A.L."/>
            <person name="Shaikh M.A."/>
            <person name="Suttiyut T."/>
            <person name="Ogas R."/>
            <person name="Tomko P."/>
            <person name="Gavelis G."/>
            <person name="Widhalm J.R."/>
            <person name="Wisecaver J.H."/>
        </authorList>
    </citation>
    <scope>NUCLEOTIDE SEQUENCE</scope>
    <source>
        <strain evidence="1">ECLA1</strain>
    </source>
</reference>
<dbReference type="Proteomes" id="UP001283361">
    <property type="component" value="Unassembled WGS sequence"/>
</dbReference>
<evidence type="ECO:0000313" key="1">
    <source>
        <dbReference type="EMBL" id="KAK3759967.1"/>
    </source>
</evidence>
<evidence type="ECO:0000313" key="2">
    <source>
        <dbReference type="Proteomes" id="UP001283361"/>
    </source>
</evidence>
<accession>A0AAE0YZI8</accession>
<proteinExistence type="predicted"/>
<organism evidence="1 2">
    <name type="scientific">Elysia crispata</name>
    <name type="common">lettuce slug</name>
    <dbReference type="NCBI Taxonomy" id="231223"/>
    <lineage>
        <taxon>Eukaryota</taxon>
        <taxon>Metazoa</taxon>
        <taxon>Spiralia</taxon>
        <taxon>Lophotrochozoa</taxon>
        <taxon>Mollusca</taxon>
        <taxon>Gastropoda</taxon>
        <taxon>Heterobranchia</taxon>
        <taxon>Euthyneura</taxon>
        <taxon>Panpulmonata</taxon>
        <taxon>Sacoglossa</taxon>
        <taxon>Placobranchoidea</taxon>
        <taxon>Plakobranchidae</taxon>
        <taxon>Elysia</taxon>
    </lineage>
</organism>
<name>A0AAE0YZI8_9GAST</name>
<dbReference type="EMBL" id="JAWDGP010005055">
    <property type="protein sequence ID" value="KAK3759967.1"/>
    <property type="molecule type" value="Genomic_DNA"/>
</dbReference>
<sequence length="115" mass="12473">MFRRCYATFKIANEQLMTLHRFSTTIFAGPSHVFGFNNNYKAEPAEAPSGSVGLLAQCTLRSQAAHRTSMLAFALPDHVHLARSVPTGSGFGSSLNAHWIMFTSSPSAYRLGGGH</sequence>
<gene>
    <name evidence="1" type="ORF">RRG08_062737</name>
</gene>
<comment type="caution">
    <text evidence="1">The sequence shown here is derived from an EMBL/GenBank/DDBJ whole genome shotgun (WGS) entry which is preliminary data.</text>
</comment>
<dbReference type="AlphaFoldDB" id="A0AAE0YZI8"/>
<protein>
    <submittedName>
        <fullName evidence="1">Uncharacterized protein</fullName>
    </submittedName>
</protein>
<keyword evidence="2" id="KW-1185">Reference proteome</keyword>